<dbReference type="eggNOG" id="COG1940">
    <property type="taxonomic scope" value="Bacteria"/>
</dbReference>
<comment type="similarity">
    <text evidence="1">Belongs to the ROK (NagC/XylR) family.</text>
</comment>
<evidence type="ECO:0000256" key="1">
    <source>
        <dbReference type="ARBA" id="ARBA00006479"/>
    </source>
</evidence>
<organism evidence="2 3">
    <name type="scientific">Gracilibacillus boraciitolerans JCM 21714</name>
    <dbReference type="NCBI Taxonomy" id="1298598"/>
    <lineage>
        <taxon>Bacteria</taxon>
        <taxon>Bacillati</taxon>
        <taxon>Bacillota</taxon>
        <taxon>Bacilli</taxon>
        <taxon>Bacillales</taxon>
        <taxon>Bacillaceae</taxon>
        <taxon>Gracilibacillus</taxon>
    </lineage>
</organism>
<reference evidence="2 3" key="1">
    <citation type="journal article" date="2014" name="Genome Announc.">
        <title>Draft Genome Sequence of the Boron-Tolerant and Moderately Halotolerant Bacterium Gracilibacillus boraciitolerans JCM 21714T.</title>
        <authorList>
            <person name="Ahmed I."/>
            <person name="Oshima K."/>
            <person name="Suda W."/>
            <person name="Kitamura K."/>
            <person name="Iida T."/>
            <person name="Ohmori Y."/>
            <person name="Fujiwara T."/>
            <person name="Hattori M."/>
            <person name="Ohkuma M."/>
        </authorList>
    </citation>
    <scope>NUCLEOTIDE SEQUENCE [LARGE SCALE GENOMIC DNA]</scope>
    <source>
        <strain evidence="2 3">JCM 21714</strain>
    </source>
</reference>
<evidence type="ECO:0000313" key="2">
    <source>
        <dbReference type="EMBL" id="GAE95240.1"/>
    </source>
</evidence>
<dbReference type="EMBL" id="BAVS01000045">
    <property type="protein sequence ID" value="GAE95240.1"/>
    <property type="molecule type" value="Genomic_DNA"/>
</dbReference>
<keyword evidence="2" id="KW-0418">Kinase</keyword>
<accession>W4VPD1</accession>
<dbReference type="InterPro" id="IPR043129">
    <property type="entry name" value="ATPase_NBD"/>
</dbReference>
<dbReference type="InterPro" id="IPR000600">
    <property type="entry name" value="ROK"/>
</dbReference>
<dbReference type="GO" id="GO:0016301">
    <property type="term" value="F:kinase activity"/>
    <property type="evidence" value="ECO:0007669"/>
    <property type="project" value="UniProtKB-KW"/>
</dbReference>
<proteinExistence type="inferred from homology"/>
<dbReference type="Pfam" id="PF00480">
    <property type="entry name" value="ROK"/>
    <property type="match status" value="1"/>
</dbReference>
<dbReference type="PANTHER" id="PTHR18964">
    <property type="entry name" value="ROK (REPRESSOR, ORF, KINASE) FAMILY"/>
    <property type="match status" value="1"/>
</dbReference>
<evidence type="ECO:0000313" key="3">
    <source>
        <dbReference type="Proteomes" id="UP000019102"/>
    </source>
</evidence>
<keyword evidence="2" id="KW-0808">Transferase</keyword>
<dbReference type="AlphaFoldDB" id="W4VPD1"/>
<dbReference type="Proteomes" id="UP000019102">
    <property type="component" value="Unassembled WGS sequence"/>
</dbReference>
<name>W4VPD1_9BACI</name>
<dbReference type="STRING" id="1298598.JCM21714_4457"/>
<gene>
    <name evidence="2" type="ORF">JCM21714_4457</name>
</gene>
<sequence length="158" mass="16472">MTHYFAIDIGGTFVKYSIISDQGTIEGASKIATPKTLDELIGFISDFCASQQQRDLAGIAISSPGGVSESGIIYGSSAVHYLHGPNIKELIEASTGLPVHIENDANCAGYAEVWQGAAQGKKDVLVMVIGTSIGGASLKMGKSTKEPTCMAENLAICC</sequence>
<dbReference type="SUPFAM" id="SSF53067">
    <property type="entry name" value="Actin-like ATPase domain"/>
    <property type="match status" value="1"/>
</dbReference>
<comment type="caution">
    <text evidence="2">The sequence shown here is derived from an EMBL/GenBank/DDBJ whole genome shotgun (WGS) entry which is preliminary data.</text>
</comment>
<keyword evidence="3" id="KW-1185">Reference proteome</keyword>
<protein>
    <submittedName>
        <fullName evidence="2">N-acetylmannosamine kinase</fullName>
    </submittedName>
</protein>
<dbReference type="PANTHER" id="PTHR18964:SF170">
    <property type="entry name" value="SUGAR KINASE"/>
    <property type="match status" value="1"/>
</dbReference>
<dbReference type="Gene3D" id="3.30.420.40">
    <property type="match status" value="2"/>
</dbReference>